<dbReference type="Proteomes" id="UP000431264">
    <property type="component" value="Unassembled WGS sequence"/>
</dbReference>
<name>A0A6I4ITX8_9FLAO</name>
<evidence type="ECO:0000313" key="2">
    <source>
        <dbReference type="EMBL" id="MVO10323.1"/>
    </source>
</evidence>
<sequence length="100" mass="11357">MAEEAQIITKPKTSSKKSKLLLSILFDLIGMLSYIVPLFAEITDVIWAPISGLLLLYMYKGMTGKVAGIIGFIEEAFPFIDFIPTFTITWIYQYVIKKEE</sequence>
<evidence type="ECO:0000256" key="1">
    <source>
        <dbReference type="SAM" id="Phobius"/>
    </source>
</evidence>
<gene>
    <name evidence="2" type="ORF">GOQ30_14210</name>
</gene>
<reference evidence="3" key="1">
    <citation type="submission" date="2019-05" db="EMBL/GenBank/DDBJ databases">
        <title>Flavobacterium profundi sp. nov., isolated from a deep-sea seamount.</title>
        <authorList>
            <person name="Zhang D.-C."/>
        </authorList>
    </citation>
    <scope>NUCLEOTIDE SEQUENCE [LARGE SCALE GENOMIC DNA]</scope>
    <source>
        <strain evidence="3">TP390</strain>
    </source>
</reference>
<protein>
    <submittedName>
        <fullName evidence="2">Uncharacterized protein</fullName>
    </submittedName>
</protein>
<keyword evidence="1" id="KW-0472">Membrane</keyword>
<evidence type="ECO:0000313" key="3">
    <source>
        <dbReference type="Proteomes" id="UP000431264"/>
    </source>
</evidence>
<dbReference type="AlphaFoldDB" id="A0A6I4ITX8"/>
<dbReference type="OrthoDB" id="1144067at2"/>
<keyword evidence="3" id="KW-1185">Reference proteome</keyword>
<keyword evidence="1" id="KW-1133">Transmembrane helix</keyword>
<feature type="transmembrane region" description="Helical" evidence="1">
    <location>
        <begin position="20"/>
        <end position="40"/>
    </location>
</feature>
<dbReference type="EMBL" id="WQLW01000011">
    <property type="protein sequence ID" value="MVO10323.1"/>
    <property type="molecule type" value="Genomic_DNA"/>
</dbReference>
<dbReference type="RefSeq" id="WP_140998750.1">
    <property type="nucleotide sequence ID" value="NZ_VDCZ01000011.1"/>
</dbReference>
<organism evidence="2 3">
    <name type="scientific">Flavobacterium profundi</name>
    <dbReference type="NCBI Taxonomy" id="1774945"/>
    <lineage>
        <taxon>Bacteria</taxon>
        <taxon>Pseudomonadati</taxon>
        <taxon>Bacteroidota</taxon>
        <taxon>Flavobacteriia</taxon>
        <taxon>Flavobacteriales</taxon>
        <taxon>Flavobacteriaceae</taxon>
        <taxon>Flavobacterium</taxon>
    </lineage>
</organism>
<keyword evidence="1" id="KW-0812">Transmembrane</keyword>
<proteinExistence type="predicted"/>
<accession>A0A6I4ITX8</accession>
<comment type="caution">
    <text evidence="2">The sequence shown here is derived from an EMBL/GenBank/DDBJ whole genome shotgun (WGS) entry which is preliminary data.</text>
</comment>